<evidence type="ECO:0000259" key="1">
    <source>
        <dbReference type="Pfam" id="PF00534"/>
    </source>
</evidence>
<organism evidence="3 4">
    <name type="scientific">Deinococcus peraridilitoris (strain DSM 19664 / LMG 22246 / CIP 109416 / KR-200)</name>
    <dbReference type="NCBI Taxonomy" id="937777"/>
    <lineage>
        <taxon>Bacteria</taxon>
        <taxon>Thermotogati</taxon>
        <taxon>Deinococcota</taxon>
        <taxon>Deinococci</taxon>
        <taxon>Deinococcales</taxon>
        <taxon>Deinococcaceae</taxon>
        <taxon>Deinococcus</taxon>
    </lineage>
</organism>
<sequence length="396" mass="43732">MKVTLVHNYYKQPGGEDRVVEAEADLLRAAGCEVEFYVVRSQDVGEGGLEVARRVLWSRQDYKGVQAAIDRFSPDIVHVHNIFPLISVAAVKAAKARAMPLVQTLHNYRPFCLNGVLYRDGRVCTDCLQGPPLSGIVHSCYRGSRVQSVAAALAGRSQVASGWLDDVDVFITSSEFARQINIRSGVPAEKIVVKPNPSFVEVAASIQNSIPSPPTFLFVGRLDERKGVRTIVEAAKAMPYTVRLVGDGDLRAALEQTVKEHGLSNVTFLGWRSKQQVAYEMASATALIVASEFYESFGNVIVEAYAQSLPVLSSDIGAQATLVRHGMTGLHFKTGNAEDLASKMRLIASNDDLLRTLRRQAAEEYQTLYTQQRNVEQLLGIYRRAIKHNEERQGKR</sequence>
<gene>
    <name evidence="3" type="ordered locus">Deipe_4150</name>
</gene>
<keyword evidence="3" id="KW-0808">Transferase</keyword>
<dbReference type="AlphaFoldDB" id="L0A8M9"/>
<dbReference type="Proteomes" id="UP000010467">
    <property type="component" value="Plasmid pDEIPE01"/>
</dbReference>
<keyword evidence="4" id="KW-1185">Reference proteome</keyword>
<dbReference type="PANTHER" id="PTHR45947">
    <property type="entry name" value="SULFOQUINOVOSYL TRANSFERASE SQD2"/>
    <property type="match status" value="1"/>
</dbReference>
<dbReference type="Pfam" id="PF00534">
    <property type="entry name" value="Glycos_transf_1"/>
    <property type="match status" value="1"/>
</dbReference>
<keyword evidence="3" id="KW-0614">Plasmid</keyword>
<geneLocation type="plasmid" evidence="3 4">
    <name>pDEIPE01</name>
</geneLocation>
<dbReference type="InterPro" id="IPR028098">
    <property type="entry name" value="Glyco_trans_4-like_N"/>
</dbReference>
<dbReference type="PATRIC" id="fig|937777.3.peg.4176"/>
<dbReference type="InterPro" id="IPR050194">
    <property type="entry name" value="Glycosyltransferase_grp1"/>
</dbReference>
<accession>L0A8M9</accession>
<dbReference type="PANTHER" id="PTHR45947:SF13">
    <property type="entry name" value="TRANSFERASE"/>
    <property type="match status" value="1"/>
</dbReference>
<dbReference type="CDD" id="cd03801">
    <property type="entry name" value="GT4_PimA-like"/>
    <property type="match status" value="1"/>
</dbReference>
<feature type="domain" description="Glycosyltransferase subfamily 4-like N-terminal" evidence="2">
    <location>
        <begin position="14"/>
        <end position="196"/>
    </location>
</feature>
<dbReference type="Pfam" id="PF13579">
    <property type="entry name" value="Glyco_trans_4_4"/>
    <property type="match status" value="1"/>
</dbReference>
<evidence type="ECO:0000259" key="2">
    <source>
        <dbReference type="Pfam" id="PF13579"/>
    </source>
</evidence>
<protein>
    <submittedName>
        <fullName evidence="3">Glycosyltransferase</fullName>
    </submittedName>
</protein>
<evidence type="ECO:0000313" key="4">
    <source>
        <dbReference type="Proteomes" id="UP000010467"/>
    </source>
</evidence>
<dbReference type="Gene3D" id="3.40.50.2000">
    <property type="entry name" value="Glycogen Phosphorylase B"/>
    <property type="match status" value="2"/>
</dbReference>
<dbReference type="InterPro" id="IPR001296">
    <property type="entry name" value="Glyco_trans_1"/>
</dbReference>
<reference evidence="4" key="1">
    <citation type="submission" date="2012-03" db="EMBL/GenBank/DDBJ databases">
        <title>Complete sequence of plasmid 1 of Deinococcus peraridilitoris DSM 19664.</title>
        <authorList>
            <person name="Lucas S."/>
            <person name="Copeland A."/>
            <person name="Lapidus A."/>
            <person name="Glavina del Rio T."/>
            <person name="Dalin E."/>
            <person name="Tice H."/>
            <person name="Bruce D."/>
            <person name="Goodwin L."/>
            <person name="Pitluck S."/>
            <person name="Peters L."/>
            <person name="Mikhailova N."/>
            <person name="Lu M."/>
            <person name="Kyrpides N."/>
            <person name="Mavromatis K."/>
            <person name="Ivanova N."/>
            <person name="Brettin T."/>
            <person name="Detter J.C."/>
            <person name="Han C."/>
            <person name="Larimer F."/>
            <person name="Land M."/>
            <person name="Hauser L."/>
            <person name="Markowitz V."/>
            <person name="Cheng J.-F."/>
            <person name="Hugenholtz P."/>
            <person name="Woyke T."/>
            <person name="Wu D."/>
            <person name="Pukall R."/>
            <person name="Steenblock K."/>
            <person name="Brambilla E."/>
            <person name="Klenk H.-P."/>
            <person name="Eisen J.A."/>
        </authorList>
    </citation>
    <scope>NUCLEOTIDE SEQUENCE [LARGE SCALE GENOMIC DNA]</scope>
    <source>
        <strain evidence="4">DSM 19664 / LMG 22246 / CIP 109416 / KR-200</strain>
        <plasmid evidence="4">Plasmid pDEIPE01</plasmid>
    </source>
</reference>
<feature type="domain" description="Glycosyl transferase family 1" evidence="1">
    <location>
        <begin position="211"/>
        <end position="362"/>
    </location>
</feature>
<dbReference type="KEGG" id="dpd:Deipe_4150"/>
<dbReference type="GO" id="GO:0016757">
    <property type="term" value="F:glycosyltransferase activity"/>
    <property type="evidence" value="ECO:0007669"/>
    <property type="project" value="InterPro"/>
</dbReference>
<dbReference type="SUPFAM" id="SSF53756">
    <property type="entry name" value="UDP-Glycosyltransferase/glycogen phosphorylase"/>
    <property type="match status" value="1"/>
</dbReference>
<dbReference type="EMBL" id="CP003383">
    <property type="protein sequence ID" value="AFZ69517.1"/>
    <property type="molecule type" value="Genomic_DNA"/>
</dbReference>
<dbReference type="RefSeq" id="WP_015231418.1">
    <property type="nucleotide sequence ID" value="NC_019789.1"/>
</dbReference>
<proteinExistence type="predicted"/>
<name>L0A8M9_DEIPD</name>
<dbReference type="OrthoDB" id="9772485at2"/>
<dbReference type="HOGENOM" id="CLU_009583_35_0_0"/>
<evidence type="ECO:0000313" key="3">
    <source>
        <dbReference type="EMBL" id="AFZ69517.1"/>
    </source>
</evidence>